<name>A0A3T0E960_9PROT</name>
<comment type="catalytic activity">
    <reaction evidence="1 18">
        <text>1-(5-phospho-beta-D-ribosyl)-ATP + diphosphate = 5-phospho-alpha-D-ribose 1-diphosphate + ATP</text>
        <dbReference type="Rhea" id="RHEA:18473"/>
        <dbReference type="ChEBI" id="CHEBI:30616"/>
        <dbReference type="ChEBI" id="CHEBI:33019"/>
        <dbReference type="ChEBI" id="CHEBI:58017"/>
        <dbReference type="ChEBI" id="CHEBI:73183"/>
        <dbReference type="EC" id="2.4.2.17"/>
    </reaction>
</comment>
<dbReference type="GO" id="GO:0005524">
    <property type="term" value="F:ATP binding"/>
    <property type="evidence" value="ECO:0007669"/>
    <property type="project" value="UniProtKB-KW"/>
</dbReference>
<comment type="function">
    <text evidence="17 18">Catalyzes the condensation of ATP and 5-phosphoribose 1-diphosphate to form N'-(5'-phosphoribosyl)-ATP (PR-ATP). Has a crucial role in the pathway because the rate of histidine biosynthesis seems to be controlled primarily by regulation of HisG enzymatic activity.</text>
</comment>
<accession>A0A3T0E960</accession>
<comment type="pathway">
    <text evidence="4 18">Amino-acid biosynthesis; L-histidine biosynthesis; L-histidine from 5-phospho-alpha-D-ribose 1-diphosphate: step 1/9.</text>
</comment>
<evidence type="ECO:0000256" key="2">
    <source>
        <dbReference type="ARBA" id="ARBA00001946"/>
    </source>
</evidence>
<keyword evidence="16 18" id="KW-0368">Histidine biosynthesis</keyword>
<keyword evidence="8 18" id="KW-0963">Cytoplasm</keyword>
<dbReference type="GO" id="GO:0005737">
    <property type="term" value="C:cytoplasm"/>
    <property type="evidence" value="ECO:0007669"/>
    <property type="project" value="UniProtKB-SubCell"/>
</dbReference>
<dbReference type="FunFam" id="3.40.190.10:FF:000008">
    <property type="entry name" value="ATP phosphoribosyltransferase"/>
    <property type="match status" value="1"/>
</dbReference>
<dbReference type="GO" id="GO:0000287">
    <property type="term" value="F:magnesium ion binding"/>
    <property type="evidence" value="ECO:0007669"/>
    <property type="project" value="UniProtKB-UniRule"/>
</dbReference>
<dbReference type="InterPro" id="IPR020621">
    <property type="entry name" value="ATP-PRT_HisG_long"/>
</dbReference>
<dbReference type="InterPro" id="IPR013115">
    <property type="entry name" value="HisG_C"/>
</dbReference>
<keyword evidence="13 18" id="KW-0547">Nucleotide-binding</keyword>
<dbReference type="Pfam" id="PF01634">
    <property type="entry name" value="HisG"/>
    <property type="match status" value="1"/>
</dbReference>
<evidence type="ECO:0000256" key="6">
    <source>
        <dbReference type="ARBA" id="ARBA00011946"/>
    </source>
</evidence>
<evidence type="ECO:0000256" key="3">
    <source>
        <dbReference type="ARBA" id="ARBA00004496"/>
    </source>
</evidence>
<dbReference type="KEGG" id="gak:X907_1321"/>
<evidence type="ECO:0000256" key="5">
    <source>
        <dbReference type="ARBA" id="ARBA00007955"/>
    </source>
</evidence>
<comment type="cofactor">
    <cofactor evidence="2 18">
        <name>Mg(2+)</name>
        <dbReference type="ChEBI" id="CHEBI:18420"/>
    </cofactor>
</comment>
<evidence type="ECO:0000256" key="1">
    <source>
        <dbReference type="ARBA" id="ARBA00000915"/>
    </source>
</evidence>
<comment type="subcellular location">
    <subcellularLocation>
        <location evidence="3 18">Cytoplasm</location>
    </subcellularLocation>
</comment>
<dbReference type="RefSeq" id="WP_127566398.1">
    <property type="nucleotide sequence ID" value="NZ_BMFB01000007.1"/>
</dbReference>
<evidence type="ECO:0000256" key="16">
    <source>
        <dbReference type="ARBA" id="ARBA00023102"/>
    </source>
</evidence>
<reference evidence="19 20" key="1">
    <citation type="submission" date="2016-12" db="EMBL/GenBank/DDBJ databases">
        <title>The genome of dimorphic prosthecate Glycocaulis alkaliphilus 6b-8t, isolated from crude oil dictates its adaptability in petroleum environments.</title>
        <authorList>
            <person name="Wu X.-L."/>
            <person name="Geng S."/>
        </authorList>
    </citation>
    <scope>NUCLEOTIDE SEQUENCE [LARGE SCALE GENOMIC DNA]</scope>
    <source>
        <strain evidence="19 20">6B-8</strain>
    </source>
</reference>
<dbReference type="SUPFAM" id="SSF53850">
    <property type="entry name" value="Periplasmic binding protein-like II"/>
    <property type="match status" value="1"/>
</dbReference>
<evidence type="ECO:0000256" key="9">
    <source>
        <dbReference type="ARBA" id="ARBA00022605"/>
    </source>
</evidence>
<dbReference type="Gene3D" id="3.30.70.120">
    <property type="match status" value="1"/>
</dbReference>
<organism evidence="19 20">
    <name type="scientific">Glycocaulis alkaliphilus</name>
    <dbReference type="NCBI Taxonomy" id="1434191"/>
    <lineage>
        <taxon>Bacteria</taxon>
        <taxon>Pseudomonadati</taxon>
        <taxon>Pseudomonadota</taxon>
        <taxon>Alphaproteobacteria</taxon>
        <taxon>Maricaulales</taxon>
        <taxon>Maricaulaceae</taxon>
        <taxon>Glycocaulis</taxon>
    </lineage>
</organism>
<dbReference type="AlphaFoldDB" id="A0A3T0E960"/>
<keyword evidence="11 18" id="KW-0808">Transferase</keyword>
<keyword evidence="15 18" id="KW-0460">Magnesium</keyword>
<dbReference type="EC" id="2.4.2.17" evidence="6 18"/>
<evidence type="ECO:0000313" key="20">
    <source>
        <dbReference type="Proteomes" id="UP000286954"/>
    </source>
</evidence>
<evidence type="ECO:0000256" key="13">
    <source>
        <dbReference type="ARBA" id="ARBA00022741"/>
    </source>
</evidence>
<keyword evidence="12 18" id="KW-0479">Metal-binding</keyword>
<keyword evidence="20" id="KW-1185">Reference proteome</keyword>
<comment type="similarity">
    <text evidence="5 18">Belongs to the ATP phosphoribosyltransferase family. Long subfamily.</text>
</comment>
<dbReference type="InterPro" id="IPR001348">
    <property type="entry name" value="ATP_PRibTrfase_HisG"/>
</dbReference>
<dbReference type="InterPro" id="IPR011322">
    <property type="entry name" value="N-reg_PII-like_a/b"/>
</dbReference>
<evidence type="ECO:0000256" key="7">
    <source>
        <dbReference type="ARBA" id="ARBA00020998"/>
    </source>
</evidence>
<protein>
    <recommendedName>
        <fullName evidence="7 18">ATP phosphoribosyltransferase</fullName>
        <shortName evidence="18">ATP-PRT</shortName>
        <shortName evidence="18">ATP-PRTase</shortName>
        <ecNumber evidence="6 18">2.4.2.17</ecNumber>
    </recommendedName>
</protein>
<dbReference type="InterPro" id="IPR013820">
    <property type="entry name" value="ATP_PRibTrfase_cat"/>
</dbReference>
<dbReference type="PANTHER" id="PTHR21403:SF8">
    <property type="entry name" value="ATP PHOSPHORIBOSYLTRANSFERASE"/>
    <property type="match status" value="1"/>
</dbReference>
<dbReference type="EMBL" id="CP018911">
    <property type="protein sequence ID" value="AZU03854.1"/>
    <property type="molecule type" value="Genomic_DNA"/>
</dbReference>
<dbReference type="UniPathway" id="UPA00031">
    <property type="reaction ID" value="UER00006"/>
</dbReference>
<proteinExistence type="inferred from homology"/>
<keyword evidence="9 18" id="KW-0028">Amino-acid biosynthesis</keyword>
<evidence type="ECO:0000256" key="8">
    <source>
        <dbReference type="ARBA" id="ARBA00022490"/>
    </source>
</evidence>
<dbReference type="NCBIfam" id="TIGR00070">
    <property type="entry name" value="hisG"/>
    <property type="match status" value="1"/>
</dbReference>
<evidence type="ECO:0000256" key="11">
    <source>
        <dbReference type="ARBA" id="ARBA00022679"/>
    </source>
</evidence>
<dbReference type="NCBIfam" id="TIGR03455">
    <property type="entry name" value="HisG_C-term"/>
    <property type="match status" value="1"/>
</dbReference>
<evidence type="ECO:0000256" key="15">
    <source>
        <dbReference type="ARBA" id="ARBA00022842"/>
    </source>
</evidence>
<dbReference type="GO" id="GO:0003879">
    <property type="term" value="F:ATP phosphoribosyltransferase activity"/>
    <property type="evidence" value="ECO:0007669"/>
    <property type="project" value="UniProtKB-UniRule"/>
</dbReference>
<evidence type="ECO:0000256" key="10">
    <source>
        <dbReference type="ARBA" id="ARBA00022676"/>
    </source>
</evidence>
<evidence type="ECO:0000256" key="18">
    <source>
        <dbReference type="HAMAP-Rule" id="MF_00079"/>
    </source>
</evidence>
<gene>
    <name evidence="18" type="primary">hisG</name>
    <name evidence="19" type="ORF">X907_1321</name>
</gene>
<dbReference type="InterPro" id="IPR015867">
    <property type="entry name" value="N-reg_PII/ATP_PRibTrfase_C"/>
</dbReference>
<dbReference type="HAMAP" id="MF_00079">
    <property type="entry name" value="HisG_Long"/>
    <property type="match status" value="1"/>
</dbReference>
<comment type="activity regulation">
    <text evidence="18">Feedback inhibited by histidine.</text>
</comment>
<evidence type="ECO:0000256" key="17">
    <source>
        <dbReference type="ARBA" id="ARBA00024861"/>
    </source>
</evidence>
<keyword evidence="10 18" id="KW-0328">Glycosyltransferase</keyword>
<dbReference type="Proteomes" id="UP000286954">
    <property type="component" value="Chromosome"/>
</dbReference>
<dbReference type="Gene3D" id="3.40.190.10">
    <property type="entry name" value="Periplasmic binding protein-like II"/>
    <property type="match status" value="2"/>
</dbReference>
<dbReference type="OrthoDB" id="9806435at2"/>
<dbReference type="GO" id="GO:0000105">
    <property type="term" value="P:L-histidine biosynthetic process"/>
    <property type="evidence" value="ECO:0007669"/>
    <property type="project" value="UniProtKB-UniRule"/>
</dbReference>
<evidence type="ECO:0000256" key="4">
    <source>
        <dbReference type="ARBA" id="ARBA00004667"/>
    </source>
</evidence>
<evidence type="ECO:0000256" key="14">
    <source>
        <dbReference type="ARBA" id="ARBA00022840"/>
    </source>
</evidence>
<dbReference type="PANTHER" id="PTHR21403">
    <property type="entry name" value="ATP PHOSPHORIBOSYLTRANSFERASE ATP-PRTASE"/>
    <property type="match status" value="1"/>
</dbReference>
<evidence type="ECO:0000256" key="12">
    <source>
        <dbReference type="ARBA" id="ARBA00022723"/>
    </source>
</evidence>
<dbReference type="SUPFAM" id="SSF54913">
    <property type="entry name" value="GlnB-like"/>
    <property type="match status" value="1"/>
</dbReference>
<sequence length="294" mass="30879">MSAGRLTLAVQKSGRLAEGGFDLLKQSGVKLAYARDALMRRAENVPLDLMLIRDDDIPSFVASGACGCGIVGENVLAEAAARSARVAGLQIVQRLGFARCTLKLAAPLEGPVQSVADLEGRAIATSYPALTAAYLKERGITAEIVEMGGSVEVAPRMKIADAICDLVSTGATLEANGLAAFETVLESEAVLIANREALNGAAATLDLLVERFKGVIASRQTKYILLNAPKDRLDEIRAVLPGADAPTVAPVVGRDDVVAIHAVCTEEVFWSTLEQIKAAGGRSILVLPIEKMMA</sequence>
<keyword evidence="14 18" id="KW-0067">ATP-binding</keyword>
<evidence type="ECO:0000313" key="19">
    <source>
        <dbReference type="EMBL" id="AZU03854.1"/>
    </source>
</evidence>
<dbReference type="Pfam" id="PF08029">
    <property type="entry name" value="HisG_C"/>
    <property type="match status" value="1"/>
</dbReference>
<dbReference type="FunFam" id="3.30.70.120:FF:000002">
    <property type="entry name" value="ATP phosphoribosyltransferase"/>
    <property type="match status" value="1"/>
</dbReference>